<reference evidence="1 2" key="1">
    <citation type="journal article" date="2022" name="Genome Biol. Evol.">
        <title>The Spruce Budworm Genome: Reconstructing the Evolutionary History of Antifreeze Proteins.</title>
        <authorList>
            <person name="Beliveau C."/>
            <person name="Gagne P."/>
            <person name="Picq S."/>
            <person name="Vernygora O."/>
            <person name="Keeling C.I."/>
            <person name="Pinkney K."/>
            <person name="Doucet D."/>
            <person name="Wen F."/>
            <person name="Johnston J.S."/>
            <person name="Maaroufi H."/>
            <person name="Boyle B."/>
            <person name="Laroche J."/>
            <person name="Dewar K."/>
            <person name="Juretic N."/>
            <person name="Blackburn G."/>
            <person name="Nisole A."/>
            <person name="Brunet B."/>
            <person name="Brandao M."/>
            <person name="Lumley L."/>
            <person name="Duan J."/>
            <person name="Quan G."/>
            <person name="Lucarotti C.J."/>
            <person name="Roe A.D."/>
            <person name="Sperling F.A.H."/>
            <person name="Levesque R.C."/>
            <person name="Cusson M."/>
        </authorList>
    </citation>
    <scope>NUCLEOTIDE SEQUENCE [LARGE SCALE GENOMIC DNA]</scope>
    <source>
        <strain evidence="1">Glfc:IPQL:Cfum</strain>
    </source>
</reference>
<accession>A0ACC0K0B6</accession>
<keyword evidence="2" id="KW-1185">Reference proteome</keyword>
<gene>
    <name evidence="1" type="ORF">MSG28_000325</name>
</gene>
<name>A0ACC0K0B6_CHOFU</name>
<proteinExistence type="predicted"/>
<sequence>MADSKNEKPGEGIRSMRSTTAFRVVNFELYAKPNIVIMSIGLTCFGITLGYIAYMRQKYESLGYYAAISTNAVYVLTE</sequence>
<dbReference type="EMBL" id="CM046131">
    <property type="protein sequence ID" value="KAI8429789.1"/>
    <property type="molecule type" value="Genomic_DNA"/>
</dbReference>
<dbReference type="Proteomes" id="UP001064048">
    <property type="component" value="Chromosome Z"/>
</dbReference>
<evidence type="ECO:0000313" key="2">
    <source>
        <dbReference type="Proteomes" id="UP001064048"/>
    </source>
</evidence>
<evidence type="ECO:0000313" key="1">
    <source>
        <dbReference type="EMBL" id="KAI8429789.1"/>
    </source>
</evidence>
<comment type="caution">
    <text evidence="1">The sequence shown here is derived from an EMBL/GenBank/DDBJ whole genome shotgun (WGS) entry which is preliminary data.</text>
</comment>
<organism evidence="1 2">
    <name type="scientific">Choristoneura fumiferana</name>
    <name type="common">Spruce budworm moth</name>
    <name type="synonym">Archips fumiferana</name>
    <dbReference type="NCBI Taxonomy" id="7141"/>
    <lineage>
        <taxon>Eukaryota</taxon>
        <taxon>Metazoa</taxon>
        <taxon>Ecdysozoa</taxon>
        <taxon>Arthropoda</taxon>
        <taxon>Hexapoda</taxon>
        <taxon>Insecta</taxon>
        <taxon>Pterygota</taxon>
        <taxon>Neoptera</taxon>
        <taxon>Endopterygota</taxon>
        <taxon>Lepidoptera</taxon>
        <taxon>Glossata</taxon>
        <taxon>Ditrysia</taxon>
        <taxon>Tortricoidea</taxon>
        <taxon>Tortricidae</taxon>
        <taxon>Tortricinae</taxon>
        <taxon>Choristoneura</taxon>
    </lineage>
</organism>
<protein>
    <submittedName>
        <fullName evidence="1">Uncharacterized protein</fullName>
    </submittedName>
</protein>